<organism evidence="1 2">
    <name type="scientific">Limnohabitans curvus</name>
    <dbReference type="NCBI Taxonomy" id="323423"/>
    <lineage>
        <taxon>Bacteria</taxon>
        <taxon>Pseudomonadati</taxon>
        <taxon>Pseudomonadota</taxon>
        <taxon>Betaproteobacteria</taxon>
        <taxon>Burkholderiales</taxon>
        <taxon>Comamonadaceae</taxon>
        <taxon>Limnohabitans</taxon>
    </lineage>
</organism>
<comment type="caution">
    <text evidence="1">The sequence shown here is derived from an EMBL/GenBank/DDBJ whole genome shotgun (WGS) entry which is preliminary data.</text>
</comment>
<dbReference type="AlphaFoldDB" id="A0A315ENE9"/>
<sequence length="80" mass="9149">MSTEITSTSPADVHLQSRINSVLAIYQEHGHVNRTLISEKLALTKLQASQLLREFLSAHAPVVEWDNYRSTYLMTRPRRA</sequence>
<keyword evidence="2" id="KW-1185">Reference proteome</keyword>
<reference evidence="1 2" key="1">
    <citation type="submission" date="2017-04" db="EMBL/GenBank/DDBJ databases">
        <title>Unexpected and diverse lifestyles within the genus Limnohabitans.</title>
        <authorList>
            <person name="Kasalicky V."/>
            <person name="Mehrshad M."/>
            <person name="Andrei S.-A."/>
            <person name="Salcher M."/>
            <person name="Kratochvilova H."/>
            <person name="Simek K."/>
            <person name="Ghai R."/>
        </authorList>
    </citation>
    <scope>NUCLEOTIDE SEQUENCE [LARGE SCALE GENOMIC DNA]</scope>
    <source>
        <strain evidence="1 2">MWH-C5</strain>
    </source>
</reference>
<dbReference type="Proteomes" id="UP000251341">
    <property type="component" value="Unassembled WGS sequence"/>
</dbReference>
<evidence type="ECO:0000313" key="1">
    <source>
        <dbReference type="EMBL" id="PUE59430.1"/>
    </source>
</evidence>
<dbReference type="EMBL" id="NESP01000001">
    <property type="protein sequence ID" value="PUE59430.1"/>
    <property type="molecule type" value="Genomic_DNA"/>
</dbReference>
<proteinExistence type="predicted"/>
<protein>
    <submittedName>
        <fullName evidence="1">Uncharacterized protein</fullName>
    </submittedName>
</protein>
<dbReference type="RefSeq" id="WP_108359510.1">
    <property type="nucleotide sequence ID" value="NZ_NESP01000001.1"/>
</dbReference>
<accession>A0A315ENE9</accession>
<evidence type="ECO:0000313" key="2">
    <source>
        <dbReference type="Proteomes" id="UP000251341"/>
    </source>
</evidence>
<name>A0A315ENE9_9BURK</name>
<gene>
    <name evidence="1" type="ORF">B9Z44_07530</name>
</gene>